<dbReference type="RefSeq" id="WP_141862882.1">
    <property type="nucleotide sequence ID" value="NZ_BAAAKA010000058.1"/>
</dbReference>
<comment type="similarity">
    <text evidence="2 6">Belongs to the 4-toluene sulfonate uptake permease (TSUP) (TC 2.A.102) family.</text>
</comment>
<accession>A0A542DB21</accession>
<evidence type="ECO:0000256" key="5">
    <source>
        <dbReference type="ARBA" id="ARBA00023136"/>
    </source>
</evidence>
<feature type="transmembrane region" description="Helical" evidence="6">
    <location>
        <begin position="203"/>
        <end position="224"/>
    </location>
</feature>
<feature type="transmembrane region" description="Helical" evidence="6">
    <location>
        <begin position="29"/>
        <end position="50"/>
    </location>
</feature>
<dbReference type="OrthoDB" id="45564at2"/>
<dbReference type="PANTHER" id="PTHR43701">
    <property type="entry name" value="MEMBRANE TRANSPORTER PROTEIN MJ0441-RELATED"/>
    <property type="match status" value="1"/>
</dbReference>
<organism evidence="7 8">
    <name type="scientific">Kribbella jejuensis</name>
    <dbReference type="NCBI Taxonomy" id="236068"/>
    <lineage>
        <taxon>Bacteria</taxon>
        <taxon>Bacillati</taxon>
        <taxon>Actinomycetota</taxon>
        <taxon>Actinomycetes</taxon>
        <taxon>Propionibacteriales</taxon>
        <taxon>Kribbellaceae</taxon>
        <taxon>Kribbella</taxon>
    </lineage>
</organism>
<sequence>MRRLVLIALLGSIAQLVDGTLGMAYGVTASTALLITGITPAVASASVHLAEVGTTLASGLSHWRFGNVDWRVVALIGAPGAVGAFAGATFLSSLSTESASLWVAGLLLLLGVYILVRFGTGKVRAVVEGRLAGKFLGPLGLVAGFIDATGGGGWGPVANSALLTSGKLAPRRAVGSVNAAEFLVSVAASIGFLFGLGKEHLPFGIVAALLVGGVVAAPLAAWLVSRLATRWLGVGVGLVLILTNARTVLHGLDVTAGPRYAVYAALVLGWAALVTYGVRTSTRRAVPVETTNELELVS</sequence>
<evidence type="ECO:0000256" key="2">
    <source>
        <dbReference type="ARBA" id="ARBA00009142"/>
    </source>
</evidence>
<feature type="transmembrane region" description="Helical" evidence="6">
    <location>
        <begin position="70"/>
        <end position="93"/>
    </location>
</feature>
<feature type="transmembrane region" description="Helical" evidence="6">
    <location>
        <begin position="231"/>
        <end position="248"/>
    </location>
</feature>
<keyword evidence="5 6" id="KW-0472">Membrane</keyword>
<gene>
    <name evidence="7" type="ORF">FB475_7268</name>
</gene>
<feature type="transmembrane region" description="Helical" evidence="6">
    <location>
        <begin position="99"/>
        <end position="116"/>
    </location>
</feature>
<protein>
    <recommendedName>
        <fullName evidence="6">Probable membrane transporter protein</fullName>
    </recommendedName>
</protein>
<dbReference type="PANTHER" id="PTHR43701:SF12">
    <property type="entry name" value="MEMBRANE TRANSPORTER PROTEIN YTNM-RELATED"/>
    <property type="match status" value="1"/>
</dbReference>
<reference evidence="7 8" key="1">
    <citation type="submission" date="2019-06" db="EMBL/GenBank/DDBJ databases">
        <title>Sequencing the genomes of 1000 actinobacteria strains.</title>
        <authorList>
            <person name="Klenk H.-P."/>
        </authorList>
    </citation>
    <scope>NUCLEOTIDE SEQUENCE [LARGE SCALE GENOMIC DNA]</scope>
    <source>
        <strain evidence="7 8">DSM 17305</strain>
    </source>
</reference>
<evidence type="ECO:0000313" key="8">
    <source>
        <dbReference type="Proteomes" id="UP000316298"/>
    </source>
</evidence>
<evidence type="ECO:0000256" key="6">
    <source>
        <dbReference type="RuleBase" id="RU363041"/>
    </source>
</evidence>
<feature type="transmembrane region" description="Helical" evidence="6">
    <location>
        <begin position="177"/>
        <end position="197"/>
    </location>
</feature>
<name>A0A542DB21_9ACTN</name>
<keyword evidence="8" id="KW-1185">Reference proteome</keyword>
<evidence type="ECO:0000256" key="4">
    <source>
        <dbReference type="ARBA" id="ARBA00022989"/>
    </source>
</evidence>
<dbReference type="AlphaFoldDB" id="A0A542DB21"/>
<feature type="transmembrane region" description="Helical" evidence="6">
    <location>
        <begin position="260"/>
        <end position="278"/>
    </location>
</feature>
<evidence type="ECO:0000256" key="3">
    <source>
        <dbReference type="ARBA" id="ARBA00022692"/>
    </source>
</evidence>
<evidence type="ECO:0000256" key="1">
    <source>
        <dbReference type="ARBA" id="ARBA00004141"/>
    </source>
</evidence>
<keyword evidence="4 6" id="KW-1133">Transmembrane helix</keyword>
<comment type="caution">
    <text evidence="7">The sequence shown here is derived from an EMBL/GenBank/DDBJ whole genome shotgun (WGS) entry which is preliminary data.</text>
</comment>
<proteinExistence type="inferred from homology"/>
<keyword evidence="3 6" id="KW-0812">Transmembrane</keyword>
<evidence type="ECO:0000313" key="7">
    <source>
        <dbReference type="EMBL" id="TQJ00273.1"/>
    </source>
</evidence>
<comment type="subcellular location">
    <subcellularLocation>
        <location evidence="6">Cell membrane</location>
        <topology evidence="6">Multi-pass membrane protein</topology>
    </subcellularLocation>
    <subcellularLocation>
        <location evidence="1">Membrane</location>
        <topology evidence="1">Multi-pass membrane protein</topology>
    </subcellularLocation>
</comment>
<keyword evidence="6" id="KW-1003">Cell membrane</keyword>
<dbReference type="InterPro" id="IPR002781">
    <property type="entry name" value="TM_pro_TauE-like"/>
</dbReference>
<dbReference type="InterPro" id="IPR051598">
    <property type="entry name" value="TSUP/Inactive_protease-like"/>
</dbReference>
<dbReference type="EMBL" id="VFMM01000004">
    <property type="protein sequence ID" value="TQJ00273.1"/>
    <property type="molecule type" value="Genomic_DNA"/>
</dbReference>
<dbReference type="Proteomes" id="UP000316298">
    <property type="component" value="Unassembled WGS sequence"/>
</dbReference>
<dbReference type="Pfam" id="PF01925">
    <property type="entry name" value="TauE"/>
    <property type="match status" value="1"/>
</dbReference>
<dbReference type="GO" id="GO:0005886">
    <property type="term" value="C:plasma membrane"/>
    <property type="evidence" value="ECO:0007669"/>
    <property type="project" value="UniProtKB-SubCell"/>
</dbReference>